<dbReference type="PANTHER" id="PTHR30457">
    <property type="entry name" value="5'-NUCLEOTIDASE SURE"/>
    <property type="match status" value="1"/>
</dbReference>
<protein>
    <recommendedName>
        <fullName evidence="5">Survival protein SurE-like phosphatase/nucleotidase domain-containing protein</fullName>
    </recommendedName>
</protein>
<feature type="domain" description="Survival protein SurE-like phosphatase/nucleotidase" evidence="5">
    <location>
        <begin position="21"/>
        <end position="220"/>
    </location>
</feature>
<dbReference type="GO" id="GO:0046872">
    <property type="term" value="F:metal ion binding"/>
    <property type="evidence" value="ECO:0007669"/>
    <property type="project" value="UniProtKB-KW"/>
</dbReference>
<feature type="signal peptide" evidence="4">
    <location>
        <begin position="1"/>
        <end position="18"/>
    </location>
</feature>
<name>A0A139GVT2_9PEZI</name>
<dbReference type="InterPro" id="IPR030048">
    <property type="entry name" value="SurE"/>
</dbReference>
<dbReference type="SUPFAM" id="SSF64167">
    <property type="entry name" value="SurE-like"/>
    <property type="match status" value="1"/>
</dbReference>
<reference evidence="6 7" key="1">
    <citation type="submission" date="2015-07" db="EMBL/GenBank/DDBJ databases">
        <title>Comparative genomics of the Sigatoka disease complex on banana suggests a link between parallel evolutionary changes in Pseudocercospora fijiensis and Pseudocercospora eumusae and increased virulence on the banana host.</title>
        <authorList>
            <person name="Chang T.-C."/>
            <person name="Salvucci A."/>
            <person name="Crous P.W."/>
            <person name="Stergiopoulos I."/>
        </authorList>
    </citation>
    <scope>NUCLEOTIDE SEQUENCE [LARGE SCALE GENOMIC DNA]</scope>
    <source>
        <strain evidence="6 7">CBS 114824</strain>
    </source>
</reference>
<evidence type="ECO:0000256" key="1">
    <source>
        <dbReference type="ARBA" id="ARBA00011062"/>
    </source>
</evidence>
<feature type="chain" id="PRO_5007806078" description="Survival protein SurE-like phosphatase/nucleotidase domain-containing protein" evidence="4">
    <location>
        <begin position="19"/>
        <end position="305"/>
    </location>
</feature>
<evidence type="ECO:0000313" key="6">
    <source>
        <dbReference type="EMBL" id="KXS94289.1"/>
    </source>
</evidence>
<keyword evidence="2" id="KW-0479">Metal-binding</keyword>
<dbReference type="Pfam" id="PF01975">
    <property type="entry name" value="SurE"/>
    <property type="match status" value="1"/>
</dbReference>
<dbReference type="STRING" id="321146.A0A139GVT2"/>
<evidence type="ECO:0000259" key="5">
    <source>
        <dbReference type="Pfam" id="PF01975"/>
    </source>
</evidence>
<dbReference type="AlphaFoldDB" id="A0A139GVT2"/>
<keyword evidence="7" id="KW-1185">Reference proteome</keyword>
<dbReference type="EMBL" id="LFZN01000302">
    <property type="protein sequence ID" value="KXS94289.1"/>
    <property type="molecule type" value="Genomic_DNA"/>
</dbReference>
<dbReference type="Proteomes" id="UP000070133">
    <property type="component" value="Unassembled WGS sequence"/>
</dbReference>
<evidence type="ECO:0000313" key="7">
    <source>
        <dbReference type="Proteomes" id="UP000070133"/>
    </source>
</evidence>
<evidence type="ECO:0000256" key="2">
    <source>
        <dbReference type="ARBA" id="ARBA00022723"/>
    </source>
</evidence>
<organism evidence="6 7">
    <name type="scientific">Pseudocercospora eumusae</name>
    <dbReference type="NCBI Taxonomy" id="321146"/>
    <lineage>
        <taxon>Eukaryota</taxon>
        <taxon>Fungi</taxon>
        <taxon>Dikarya</taxon>
        <taxon>Ascomycota</taxon>
        <taxon>Pezizomycotina</taxon>
        <taxon>Dothideomycetes</taxon>
        <taxon>Dothideomycetidae</taxon>
        <taxon>Mycosphaerellales</taxon>
        <taxon>Mycosphaerellaceae</taxon>
        <taxon>Pseudocercospora</taxon>
    </lineage>
</organism>
<keyword evidence="3" id="KW-0378">Hydrolase</keyword>
<dbReference type="Gene3D" id="3.40.1210.10">
    <property type="entry name" value="Survival protein SurE-like phosphatase/nucleotidase"/>
    <property type="match status" value="1"/>
</dbReference>
<sequence>MRPTALVLLLLLPATASAINIIQSNDDGWAEINIRELYSQLTNAGFSSIISAPADNESGTGSADTPPTPVGKNGCEFLSCAPNSPPTGKNESMPRWNYVNSYPVTSIRYGIETLSPKFFGGAGLPDLAVTGFNVGTNLGIVTQFSGTVGAAVEAAKAGVPAIAFSGSTGSQTAWNAPMGEYVKIYAELSTNVTKTLTETSRPWLPEDTWLNVNFPAVSETCKCAADFKFVLSRIYPKVPIVGAPDVETCGSDDLPTERTVVGTEGCYASISVGELNKTDAGEKEQAIVLEKLKSILSCLPKGSYR</sequence>
<dbReference type="GO" id="GO:0008252">
    <property type="term" value="F:nucleotidase activity"/>
    <property type="evidence" value="ECO:0007669"/>
    <property type="project" value="InterPro"/>
</dbReference>
<gene>
    <name evidence="6" type="ORF">AC578_6792</name>
</gene>
<dbReference type="InterPro" id="IPR036523">
    <property type="entry name" value="SurE-like_sf"/>
</dbReference>
<evidence type="ECO:0000256" key="4">
    <source>
        <dbReference type="SAM" id="SignalP"/>
    </source>
</evidence>
<comment type="similarity">
    <text evidence="1">Belongs to the SurE nucleotidase family.</text>
</comment>
<accession>A0A139GVT2</accession>
<proteinExistence type="inferred from homology"/>
<keyword evidence="4" id="KW-0732">Signal</keyword>
<evidence type="ECO:0000256" key="3">
    <source>
        <dbReference type="ARBA" id="ARBA00022801"/>
    </source>
</evidence>
<dbReference type="PANTHER" id="PTHR30457:SF0">
    <property type="entry name" value="PHOSPHATASE, PUTATIVE (AFU_ORTHOLOGUE AFUA_4G01070)-RELATED"/>
    <property type="match status" value="1"/>
</dbReference>
<dbReference type="InterPro" id="IPR002828">
    <property type="entry name" value="SurE-like_Pase/nucleotidase"/>
</dbReference>
<comment type="caution">
    <text evidence="6">The sequence shown here is derived from an EMBL/GenBank/DDBJ whole genome shotgun (WGS) entry which is preliminary data.</text>
</comment>